<evidence type="ECO:0000259" key="1">
    <source>
        <dbReference type="Pfam" id="PF08241"/>
    </source>
</evidence>
<dbReference type="EMBL" id="BLAU01000001">
    <property type="protein sequence ID" value="GET21721.1"/>
    <property type="molecule type" value="Genomic_DNA"/>
</dbReference>
<organism evidence="3 4">
    <name type="scientific">Prolixibacter denitrificans</name>
    <dbReference type="NCBI Taxonomy" id="1541063"/>
    <lineage>
        <taxon>Bacteria</taxon>
        <taxon>Pseudomonadati</taxon>
        <taxon>Bacteroidota</taxon>
        <taxon>Bacteroidia</taxon>
        <taxon>Marinilabiliales</taxon>
        <taxon>Prolixibacteraceae</taxon>
        <taxon>Prolixibacter</taxon>
    </lineage>
</organism>
<dbReference type="GO" id="GO:0008757">
    <property type="term" value="F:S-adenosylmethionine-dependent methyltransferase activity"/>
    <property type="evidence" value="ECO:0007669"/>
    <property type="project" value="InterPro"/>
</dbReference>
<dbReference type="Gene3D" id="3.40.50.150">
    <property type="entry name" value="Vaccinia Virus protein VP39"/>
    <property type="match status" value="1"/>
</dbReference>
<dbReference type="EMBL" id="PYGC01000004">
    <property type="protein sequence ID" value="PSK83398.1"/>
    <property type="molecule type" value="Genomic_DNA"/>
</dbReference>
<comment type="caution">
    <text evidence="3">The sequence shown here is derived from an EMBL/GenBank/DDBJ whole genome shotgun (WGS) entry which is preliminary data.</text>
</comment>
<dbReference type="CDD" id="cd02440">
    <property type="entry name" value="AdoMet_MTases"/>
    <property type="match status" value="1"/>
</dbReference>
<evidence type="ECO:0000313" key="5">
    <source>
        <dbReference type="Proteomes" id="UP000396862"/>
    </source>
</evidence>
<dbReference type="Proteomes" id="UP000240621">
    <property type="component" value="Unassembled WGS sequence"/>
</dbReference>
<keyword evidence="3" id="KW-0489">Methyltransferase</keyword>
<reference evidence="3 4" key="1">
    <citation type="submission" date="2018-03" db="EMBL/GenBank/DDBJ databases">
        <title>Genomic Encyclopedia of Archaeal and Bacterial Type Strains, Phase II (KMG-II): from individual species to whole genera.</title>
        <authorList>
            <person name="Goeker M."/>
        </authorList>
    </citation>
    <scope>NUCLEOTIDE SEQUENCE [LARGE SCALE GENOMIC DNA]</scope>
    <source>
        <strain evidence="3 4">DSM 27267</strain>
    </source>
</reference>
<dbReference type="InterPro" id="IPR029063">
    <property type="entry name" value="SAM-dependent_MTases_sf"/>
</dbReference>
<keyword evidence="3" id="KW-0830">Ubiquinone</keyword>
<dbReference type="SUPFAM" id="SSF53335">
    <property type="entry name" value="S-adenosyl-L-methionine-dependent methyltransferases"/>
    <property type="match status" value="1"/>
</dbReference>
<reference evidence="2 5" key="2">
    <citation type="submission" date="2019-10" db="EMBL/GenBank/DDBJ databases">
        <title>Prolixibacter strains distinguished by the presence of nitrate reductase genes were adept at nitrate-dependent anaerobic corrosion of metallic iron and carbon steel.</title>
        <authorList>
            <person name="Iino T."/>
            <person name="Shono N."/>
            <person name="Ito K."/>
            <person name="Nakamura R."/>
            <person name="Sueoka K."/>
            <person name="Harayama S."/>
            <person name="Ohkuma M."/>
        </authorList>
    </citation>
    <scope>NUCLEOTIDE SEQUENCE [LARGE SCALE GENOMIC DNA]</scope>
    <source>
        <strain evidence="2 5">MIC1-1</strain>
    </source>
</reference>
<dbReference type="AlphaFoldDB" id="A0A2P8CEL1"/>
<name>A0A2P8CEL1_9BACT</name>
<dbReference type="PANTHER" id="PTHR43591">
    <property type="entry name" value="METHYLTRANSFERASE"/>
    <property type="match status" value="1"/>
</dbReference>
<evidence type="ECO:0000313" key="2">
    <source>
        <dbReference type="EMBL" id="GET21721.1"/>
    </source>
</evidence>
<evidence type="ECO:0000313" key="4">
    <source>
        <dbReference type="Proteomes" id="UP000240621"/>
    </source>
</evidence>
<sequence length="202" mass="22993">MESYWFARIYDPLVEPVLTGLRENLTESLVNLKIENILDVGCGTGSQLRRLATKGIRCTGVDRSDGMLRVARKKSSGIEYIQADATALPFRDQQYQAAMISLALHEKSPEEGRLILKEMLRVVKPDGYLIIVDYHFTENRKWIADKAVSFAEFMVGGDHYRNFRYYRRNGELTSIIDGLPMKHHSSRNFAGGTIALNFYQPA</sequence>
<keyword evidence="5" id="KW-1185">Reference proteome</keyword>
<keyword evidence="3" id="KW-0808">Transferase</keyword>
<dbReference type="OrthoDB" id="9811589at2"/>
<proteinExistence type="predicted"/>
<dbReference type="RefSeq" id="WP_106542182.1">
    <property type="nucleotide sequence ID" value="NZ_BLAU01000001.1"/>
</dbReference>
<dbReference type="InterPro" id="IPR013216">
    <property type="entry name" value="Methyltransf_11"/>
</dbReference>
<gene>
    <name evidence="3" type="ORF">CLV93_104329</name>
    <name evidence="2" type="ORF">JCM18694_19670</name>
</gene>
<evidence type="ECO:0000313" key="3">
    <source>
        <dbReference type="EMBL" id="PSK83398.1"/>
    </source>
</evidence>
<protein>
    <submittedName>
        <fullName evidence="2">Methyltransferase type 11</fullName>
    </submittedName>
    <submittedName>
        <fullName evidence="3">Ubiquinone/menaquinone biosynthesis C-methylase UbiE</fullName>
    </submittedName>
</protein>
<accession>A0A2P8CEL1</accession>
<dbReference type="Proteomes" id="UP000396862">
    <property type="component" value="Unassembled WGS sequence"/>
</dbReference>
<dbReference type="GO" id="GO:0032259">
    <property type="term" value="P:methylation"/>
    <property type="evidence" value="ECO:0007669"/>
    <property type="project" value="UniProtKB-KW"/>
</dbReference>
<dbReference type="Pfam" id="PF08241">
    <property type="entry name" value="Methyltransf_11"/>
    <property type="match status" value="1"/>
</dbReference>
<feature type="domain" description="Methyltransferase type 11" evidence="1">
    <location>
        <begin position="38"/>
        <end position="131"/>
    </location>
</feature>